<proteinExistence type="predicted"/>
<dbReference type="Proteomes" id="UP000694383">
    <property type="component" value="Unplaced"/>
</dbReference>
<keyword evidence="2" id="KW-1185">Reference proteome</keyword>
<organism evidence="1 2">
    <name type="scientific">Oryzias sinensis</name>
    <name type="common">Chinese medaka</name>
    <dbReference type="NCBI Taxonomy" id="183150"/>
    <lineage>
        <taxon>Eukaryota</taxon>
        <taxon>Metazoa</taxon>
        <taxon>Chordata</taxon>
        <taxon>Craniata</taxon>
        <taxon>Vertebrata</taxon>
        <taxon>Euteleostomi</taxon>
        <taxon>Actinopterygii</taxon>
        <taxon>Neopterygii</taxon>
        <taxon>Teleostei</taxon>
        <taxon>Neoteleostei</taxon>
        <taxon>Acanthomorphata</taxon>
        <taxon>Ovalentaria</taxon>
        <taxon>Atherinomorphae</taxon>
        <taxon>Beloniformes</taxon>
        <taxon>Adrianichthyidae</taxon>
        <taxon>Oryziinae</taxon>
        <taxon>Oryzias</taxon>
    </lineage>
</organism>
<dbReference type="AlphaFoldDB" id="A0A8C7Y2L8"/>
<protein>
    <submittedName>
        <fullName evidence="1">Uncharacterized protein</fullName>
    </submittedName>
</protein>
<evidence type="ECO:0000313" key="1">
    <source>
        <dbReference type="Ensembl" id="ENSOSIP00000021326.1"/>
    </source>
</evidence>
<name>A0A8C7Y2L8_9TELE</name>
<accession>A0A8C7Y2L8</accession>
<sequence>MEVFVKYILSFCKGRRPNYPIYFENEFGGKKLLEPSLEPSSPLAPPVWSTPGRSPRVSPVREAAAIEAELLRDYRFGQQQLIELWGQACALAIAKVWTSSFLLYCLSQPWSGELLPRGRGYG</sequence>
<reference evidence="1" key="2">
    <citation type="submission" date="2025-09" db="UniProtKB">
        <authorList>
            <consortium name="Ensembl"/>
        </authorList>
    </citation>
    <scope>IDENTIFICATION</scope>
</reference>
<evidence type="ECO:0000313" key="2">
    <source>
        <dbReference type="Proteomes" id="UP000694383"/>
    </source>
</evidence>
<dbReference type="Ensembl" id="ENSOSIT00000022504.1">
    <property type="protein sequence ID" value="ENSOSIP00000021326.1"/>
    <property type="gene ID" value="ENSOSIG00000011267.1"/>
</dbReference>
<reference evidence="1" key="1">
    <citation type="submission" date="2025-08" db="UniProtKB">
        <authorList>
            <consortium name="Ensembl"/>
        </authorList>
    </citation>
    <scope>IDENTIFICATION</scope>
</reference>